<organism evidence="1 2">
    <name type="scientific">Bacteroides pyogenes DSM 20611 = JCM 6294</name>
    <dbReference type="NCBI Taxonomy" id="1121100"/>
    <lineage>
        <taxon>Bacteria</taxon>
        <taxon>Pseudomonadati</taxon>
        <taxon>Bacteroidota</taxon>
        <taxon>Bacteroidia</taxon>
        <taxon>Bacteroidales</taxon>
        <taxon>Bacteroidaceae</taxon>
        <taxon>Bacteroides</taxon>
    </lineage>
</organism>
<dbReference type="SUPFAM" id="SSF53335">
    <property type="entry name" value="S-adenosyl-L-methionine-dependent methyltransferases"/>
    <property type="match status" value="1"/>
</dbReference>
<reference evidence="2" key="1">
    <citation type="journal article" date="2014" name="Genome">
        <title>Draft Genome Sequences of Three Strains of Bacteroides pyogenes Isolated from a Cat and Swine.</title>
        <authorList>
            <person name="Sakamoto M."/>
            <person name="Oshima K."/>
            <person name="Suda W."/>
            <person name="Kitamura K."/>
            <person name="Iida T."/>
            <person name="Hattori M."/>
            <person name="Ohkuma M."/>
        </authorList>
    </citation>
    <scope>NUCLEOTIDE SEQUENCE [LARGE SCALE GENOMIC DNA]</scope>
    <source>
        <strain evidence="2">JCM 6294</strain>
    </source>
</reference>
<accession>W4PDG9</accession>
<proteinExistence type="predicted"/>
<dbReference type="Gene3D" id="3.40.50.150">
    <property type="entry name" value="Vaccinia Virus protein VP39"/>
    <property type="match status" value="1"/>
</dbReference>
<evidence type="ECO:0000313" key="1">
    <source>
        <dbReference type="EMBL" id="GAE17408.1"/>
    </source>
</evidence>
<dbReference type="EMBL" id="BAIR01000001">
    <property type="protein sequence ID" value="GAE17408.1"/>
    <property type="molecule type" value="Genomic_DNA"/>
</dbReference>
<dbReference type="AlphaFoldDB" id="W4PDG9"/>
<sequence>MEKSWEKNLSVHISRTISPDGRDTFESTQALSERMFEFASVKNGDRLLDLGCGWENPCNHSFLIFYPLSE</sequence>
<protein>
    <submittedName>
        <fullName evidence="1">Uncharacterized protein</fullName>
    </submittedName>
</protein>
<comment type="caution">
    <text evidence="1">The sequence shown here is derived from an EMBL/GenBank/DDBJ whole genome shotgun (WGS) entry which is preliminary data.</text>
</comment>
<evidence type="ECO:0000313" key="2">
    <source>
        <dbReference type="Proteomes" id="UP000018842"/>
    </source>
</evidence>
<dbReference type="InterPro" id="IPR029063">
    <property type="entry name" value="SAM-dependent_MTases_sf"/>
</dbReference>
<gene>
    <name evidence="1" type="ORF">JCM6294_151</name>
</gene>
<name>W4PDG9_9BACE</name>
<dbReference type="Proteomes" id="UP000018842">
    <property type="component" value="Unassembled WGS sequence"/>
</dbReference>